<evidence type="ECO:0000256" key="1">
    <source>
        <dbReference type="ARBA" id="ARBA00004651"/>
    </source>
</evidence>
<evidence type="ECO:0000259" key="8">
    <source>
        <dbReference type="Pfam" id="PF04239"/>
    </source>
</evidence>
<comment type="similarity">
    <text evidence="2">Belongs to the UPF0702 family.</text>
</comment>
<comment type="caution">
    <text evidence="9">The sequence shown here is derived from an EMBL/GenBank/DDBJ whole genome shotgun (WGS) entry which is preliminary data.</text>
</comment>
<sequence>MPPPPPPHITDYLRILMGDVPWSFLLETAIRLALMYLVLLIGLRLMGKRMAGQISRTELAGLVSLAVSIGIPLLSADRGLLAPVVIAAVVVLGHRLVTHWAARRPTAEHLLQGNLVNVVTDGVLQLPVMEQVVLSQERLFAQLRGESLEHLGQVRRLYMEANGTFSLVEAEEPQPGLSLIPGWDKGFRKEQPAVPGKFACLKCGQVADAPQAPPTPCPCCGAHQWEPAVNAIKPAEKKES</sequence>
<dbReference type="Pfam" id="PF04239">
    <property type="entry name" value="DUF421"/>
    <property type="match status" value="1"/>
</dbReference>
<keyword evidence="10" id="KW-1185">Reference proteome</keyword>
<evidence type="ECO:0000256" key="3">
    <source>
        <dbReference type="ARBA" id="ARBA00022475"/>
    </source>
</evidence>
<keyword evidence="6 7" id="KW-0472">Membrane</keyword>
<keyword evidence="5 7" id="KW-1133">Transmembrane helix</keyword>
<keyword evidence="4 7" id="KW-0812">Transmembrane</keyword>
<feature type="domain" description="YetF C-terminal" evidence="8">
    <location>
        <begin position="106"/>
        <end position="176"/>
    </location>
</feature>
<accession>A0A7K1TB56</accession>
<feature type="transmembrane region" description="Helical" evidence="7">
    <location>
        <begin position="80"/>
        <end position="97"/>
    </location>
</feature>
<dbReference type="PANTHER" id="PTHR34582">
    <property type="entry name" value="UPF0702 TRANSMEMBRANE PROTEIN YCAP"/>
    <property type="match status" value="1"/>
</dbReference>
<proteinExistence type="inferred from homology"/>
<name>A0A7K1TB56_9BACT</name>
<comment type="subcellular location">
    <subcellularLocation>
        <location evidence="1">Cell membrane</location>
        <topology evidence="1">Multi-pass membrane protein</topology>
    </subcellularLocation>
</comment>
<dbReference type="Proteomes" id="UP000441336">
    <property type="component" value="Unassembled WGS sequence"/>
</dbReference>
<feature type="transmembrane region" description="Helical" evidence="7">
    <location>
        <begin position="20"/>
        <end position="45"/>
    </location>
</feature>
<dbReference type="Gene3D" id="3.30.240.20">
    <property type="entry name" value="bsu07140 like domains"/>
    <property type="match status" value="1"/>
</dbReference>
<dbReference type="GO" id="GO:0005886">
    <property type="term" value="C:plasma membrane"/>
    <property type="evidence" value="ECO:0007669"/>
    <property type="project" value="UniProtKB-SubCell"/>
</dbReference>
<dbReference type="RefSeq" id="WP_157562356.1">
    <property type="nucleotide sequence ID" value="NZ_WQKZ01000001.1"/>
</dbReference>
<evidence type="ECO:0000313" key="9">
    <source>
        <dbReference type="EMBL" id="MVN75634.1"/>
    </source>
</evidence>
<dbReference type="InterPro" id="IPR007353">
    <property type="entry name" value="DUF421"/>
</dbReference>
<protein>
    <submittedName>
        <fullName evidence="9">DUF421 domain-containing protein</fullName>
    </submittedName>
</protein>
<evidence type="ECO:0000256" key="5">
    <source>
        <dbReference type="ARBA" id="ARBA00022989"/>
    </source>
</evidence>
<evidence type="ECO:0000256" key="2">
    <source>
        <dbReference type="ARBA" id="ARBA00006448"/>
    </source>
</evidence>
<dbReference type="AlphaFoldDB" id="A0A7K1TB56"/>
<feature type="transmembrane region" description="Helical" evidence="7">
    <location>
        <begin position="57"/>
        <end position="74"/>
    </location>
</feature>
<dbReference type="PANTHER" id="PTHR34582:SF6">
    <property type="entry name" value="UPF0702 TRANSMEMBRANE PROTEIN YCAP"/>
    <property type="match status" value="1"/>
</dbReference>
<evidence type="ECO:0000313" key="10">
    <source>
        <dbReference type="Proteomes" id="UP000441336"/>
    </source>
</evidence>
<dbReference type="EMBL" id="WQKZ01000001">
    <property type="protein sequence ID" value="MVN75634.1"/>
    <property type="molecule type" value="Genomic_DNA"/>
</dbReference>
<gene>
    <name evidence="9" type="ORF">GO988_04775</name>
</gene>
<evidence type="ECO:0000256" key="4">
    <source>
        <dbReference type="ARBA" id="ARBA00022692"/>
    </source>
</evidence>
<organism evidence="9 10">
    <name type="scientific">Hymenobacter ginkgonis</name>
    <dbReference type="NCBI Taxonomy" id="2682976"/>
    <lineage>
        <taxon>Bacteria</taxon>
        <taxon>Pseudomonadati</taxon>
        <taxon>Bacteroidota</taxon>
        <taxon>Cytophagia</taxon>
        <taxon>Cytophagales</taxon>
        <taxon>Hymenobacteraceae</taxon>
        <taxon>Hymenobacter</taxon>
    </lineage>
</organism>
<evidence type="ECO:0000256" key="7">
    <source>
        <dbReference type="SAM" id="Phobius"/>
    </source>
</evidence>
<dbReference type="InterPro" id="IPR023090">
    <property type="entry name" value="UPF0702_alpha/beta_dom_sf"/>
</dbReference>
<keyword evidence="3" id="KW-1003">Cell membrane</keyword>
<reference evidence="9 10" key="1">
    <citation type="submission" date="2019-12" db="EMBL/GenBank/DDBJ databases">
        <title>Hymenobacter sp. HMF4947 Genome sequencing and assembly.</title>
        <authorList>
            <person name="Kang H."/>
            <person name="Cha I."/>
            <person name="Kim H."/>
            <person name="Joh K."/>
        </authorList>
    </citation>
    <scope>NUCLEOTIDE SEQUENCE [LARGE SCALE GENOMIC DNA]</scope>
    <source>
        <strain evidence="9 10">HMF4947</strain>
    </source>
</reference>
<evidence type="ECO:0000256" key="6">
    <source>
        <dbReference type="ARBA" id="ARBA00023136"/>
    </source>
</evidence>